<evidence type="ECO:0000256" key="1">
    <source>
        <dbReference type="SAM" id="Phobius"/>
    </source>
</evidence>
<dbReference type="RefSeq" id="XP_015653724.1">
    <property type="nucleotide sequence ID" value="XM_015807642.1"/>
</dbReference>
<keyword evidence="3" id="KW-1185">Reference proteome</keyword>
<comment type="caution">
    <text evidence="2">The sequence shown here is derived from an EMBL/GenBank/DDBJ whole genome shotgun (WGS) entry which is preliminary data.</text>
</comment>
<dbReference type="EMBL" id="LGTL01000025">
    <property type="protein sequence ID" value="KPA75285.1"/>
    <property type="molecule type" value="Genomic_DNA"/>
</dbReference>
<dbReference type="Proteomes" id="UP000037923">
    <property type="component" value="Unassembled WGS sequence"/>
</dbReference>
<reference evidence="2 3" key="1">
    <citation type="submission" date="2015-07" db="EMBL/GenBank/DDBJ databases">
        <title>High-quality genome of monoxenous trypanosomatid Leptomonas pyrrhocoris.</title>
        <authorList>
            <person name="Flegontov P."/>
            <person name="Butenko A."/>
            <person name="Firsov S."/>
            <person name="Vlcek C."/>
            <person name="Logacheva M.D."/>
            <person name="Field M."/>
            <person name="Filatov D."/>
            <person name="Flegontova O."/>
            <person name="Gerasimov E."/>
            <person name="Jackson A.P."/>
            <person name="Kelly S."/>
            <person name="Opperdoes F."/>
            <person name="O'Reilly A."/>
            <person name="Votypka J."/>
            <person name="Yurchenko V."/>
            <person name="Lukes J."/>
        </authorList>
    </citation>
    <scope>NUCLEOTIDE SEQUENCE [LARGE SCALE GENOMIC DNA]</scope>
    <source>
        <strain evidence="2">H10</strain>
    </source>
</reference>
<dbReference type="VEuPathDB" id="TriTrypDB:LpyrH10_25_0840"/>
<organism evidence="2 3">
    <name type="scientific">Leptomonas pyrrhocoris</name>
    <name type="common">Firebug parasite</name>
    <dbReference type="NCBI Taxonomy" id="157538"/>
    <lineage>
        <taxon>Eukaryota</taxon>
        <taxon>Discoba</taxon>
        <taxon>Euglenozoa</taxon>
        <taxon>Kinetoplastea</taxon>
        <taxon>Metakinetoplastina</taxon>
        <taxon>Trypanosomatida</taxon>
        <taxon>Trypanosomatidae</taxon>
        <taxon>Leishmaniinae</taxon>
        <taxon>Leptomonas</taxon>
    </lineage>
</organism>
<dbReference type="AlphaFoldDB" id="A0A0M9FSQ9"/>
<protein>
    <submittedName>
        <fullName evidence="2">Uncharacterized protein</fullName>
    </submittedName>
</protein>
<keyword evidence="1" id="KW-1133">Transmembrane helix</keyword>
<feature type="transmembrane region" description="Helical" evidence="1">
    <location>
        <begin position="97"/>
        <end position="119"/>
    </location>
</feature>
<accession>A0A0M9FSQ9</accession>
<dbReference type="GeneID" id="26908870"/>
<sequence length="129" mass="13887">MCVGSVCGLLACARTWMFPLCSSSLSVYVDCVVASVLRCCGCDSMLFSVFIFLLRCIRHVITAIHPFTFLYGNGAKQAFLYIQPASRLLMQGGGKNGGSYFVALPLVGHVAVLGVYAPALSTWFCGERS</sequence>
<gene>
    <name evidence="2" type="ORF">ABB37_08586</name>
</gene>
<proteinExistence type="predicted"/>
<keyword evidence="1" id="KW-0472">Membrane</keyword>
<name>A0A0M9FSQ9_LEPPY</name>
<evidence type="ECO:0000313" key="3">
    <source>
        <dbReference type="Proteomes" id="UP000037923"/>
    </source>
</evidence>
<keyword evidence="1" id="KW-0812">Transmembrane</keyword>
<evidence type="ECO:0000313" key="2">
    <source>
        <dbReference type="EMBL" id="KPA75285.1"/>
    </source>
</evidence>